<keyword evidence="9" id="KW-0479">Metal-binding</keyword>
<evidence type="ECO:0000256" key="16">
    <source>
        <dbReference type="ARBA" id="ARBA00023145"/>
    </source>
</evidence>
<evidence type="ECO:0000256" key="2">
    <source>
        <dbReference type="ARBA" id="ARBA00004371"/>
    </source>
</evidence>
<dbReference type="InterPro" id="IPR039866">
    <property type="entry name" value="CPQ"/>
</dbReference>
<evidence type="ECO:0000256" key="15">
    <source>
        <dbReference type="ARBA" id="ARBA00023049"/>
    </source>
</evidence>
<sequence length="524" mass="58113">MKKFFLLGVSQLSLLFLFAQKEGDEAMIAKFKEEGLQHSQVMQHAFYLTDVSGPRLTASPGFMNAAQWAKGKLESWGLKNVKIESWGEFGKGWQQERCYVAMTKPYYVPFVAQPKAWTGSTPGNKTMNADVVLIKATDSAGLLQYAGKLKDKIVMLWSNDTLKNGFKADAARYTDEELDKMAKAEPQQPGQQGNRFQGNPSLRQTFQARMAFTRALNNFYLQEGPALVLSSSRGNEGTIFVQSGGQYAKDAPEAPATVVLSSDDYLRVQRLANAGIPVQIEADVRTKFLTKDLNGYNVIGEIPGTDPKLKDQVVMLGGHLDSWHSGTGATDNAAGCAVMMEAIRLLKASGFQPRRTIRIALWGGEEEGLFGSRNYVKMHVGDPATMQLQPLQSKISAYYNLDNGTGKIRGVYLQGNEQVRPIFAKWLEPFKDLGASTLTISNTGSTDHVSFDAVGVPGFQFIQDEIEYDTRTHHSNMDTYDHLVPDDLKQAATIVATFVYNTSQRDEMMPRKELPKPREGRQGF</sequence>
<evidence type="ECO:0000256" key="17">
    <source>
        <dbReference type="ARBA" id="ARBA00023180"/>
    </source>
</evidence>
<reference evidence="22 23" key="1">
    <citation type="journal article" date="2015" name="Int. J. Syst. Evol. Microbiol.">
        <title>Flavisolibacter ginsenosidimutans sp. nov., with ginsenoside-converting activity isolated from soil used for cultivating ginseng.</title>
        <authorList>
            <person name="Zhao Y."/>
            <person name="Liu Q."/>
            <person name="Kang M.S."/>
            <person name="Jin F."/>
            <person name="Yu H."/>
            <person name="Im W.T."/>
        </authorList>
    </citation>
    <scope>NUCLEOTIDE SEQUENCE [LARGE SCALE GENOMIC DNA]</scope>
    <source>
        <strain evidence="22 23">Gsoil 636</strain>
    </source>
</reference>
<evidence type="ECO:0000256" key="13">
    <source>
        <dbReference type="ARBA" id="ARBA00022833"/>
    </source>
</evidence>
<keyword evidence="14" id="KW-0333">Golgi apparatus</keyword>
<keyword evidence="11 22" id="KW-0378">Hydrolase</keyword>
<dbReference type="Pfam" id="PF04389">
    <property type="entry name" value="Peptidase_M28"/>
    <property type="match status" value="1"/>
</dbReference>
<keyword evidence="17" id="KW-0325">Glycoprotein</keyword>
<comment type="subcellular location">
    <subcellularLocation>
        <location evidence="1">Endoplasmic reticulum</location>
    </subcellularLocation>
    <subcellularLocation>
        <location evidence="3">Golgi apparatus</location>
    </subcellularLocation>
    <subcellularLocation>
        <location evidence="2">Lysosome</location>
    </subcellularLocation>
    <subcellularLocation>
        <location evidence="4">Secreted</location>
    </subcellularLocation>
</comment>
<keyword evidence="15" id="KW-0482">Metalloprotease</keyword>
<evidence type="ECO:0000313" key="23">
    <source>
        <dbReference type="Proteomes" id="UP000321204"/>
    </source>
</evidence>
<gene>
    <name evidence="22" type="ORF">FSB75_02245</name>
</gene>
<dbReference type="GO" id="GO:0006508">
    <property type="term" value="P:proteolysis"/>
    <property type="evidence" value="ECO:0007669"/>
    <property type="project" value="UniProtKB-KW"/>
</dbReference>
<evidence type="ECO:0000256" key="1">
    <source>
        <dbReference type="ARBA" id="ARBA00004240"/>
    </source>
</evidence>
<name>A0A5B8UDL0_9BACT</name>
<keyword evidence="10" id="KW-0732">Signal</keyword>
<keyword evidence="6" id="KW-0964">Secreted</keyword>
<evidence type="ECO:0000313" key="22">
    <source>
        <dbReference type="EMBL" id="QEC54767.1"/>
    </source>
</evidence>
<dbReference type="PANTHER" id="PTHR12053">
    <property type="entry name" value="PROTEASE FAMILY M28 PLASMA GLUTAMATE CARBOXYPEPTIDASE-RELATED"/>
    <property type="match status" value="1"/>
</dbReference>
<dbReference type="RefSeq" id="WP_146782102.1">
    <property type="nucleotide sequence ID" value="NZ_BAABIO010000006.1"/>
</dbReference>
<evidence type="ECO:0000256" key="14">
    <source>
        <dbReference type="ARBA" id="ARBA00023034"/>
    </source>
</evidence>
<evidence type="ECO:0000256" key="19">
    <source>
        <dbReference type="ARBA" id="ARBA00025833"/>
    </source>
</evidence>
<dbReference type="SUPFAM" id="SSF53187">
    <property type="entry name" value="Zn-dependent exopeptidases"/>
    <property type="match status" value="1"/>
</dbReference>
<dbReference type="GO" id="GO:0005764">
    <property type="term" value="C:lysosome"/>
    <property type="evidence" value="ECO:0007669"/>
    <property type="project" value="UniProtKB-SubCell"/>
</dbReference>
<evidence type="ECO:0000256" key="5">
    <source>
        <dbReference type="ARBA" id="ARBA00014116"/>
    </source>
</evidence>
<evidence type="ECO:0000256" key="8">
    <source>
        <dbReference type="ARBA" id="ARBA00022670"/>
    </source>
</evidence>
<evidence type="ECO:0000256" key="11">
    <source>
        <dbReference type="ARBA" id="ARBA00022801"/>
    </source>
</evidence>
<evidence type="ECO:0000256" key="7">
    <source>
        <dbReference type="ARBA" id="ARBA00022645"/>
    </source>
</evidence>
<dbReference type="Proteomes" id="UP000321204">
    <property type="component" value="Chromosome"/>
</dbReference>
<evidence type="ECO:0000259" key="21">
    <source>
        <dbReference type="Pfam" id="PF04389"/>
    </source>
</evidence>
<evidence type="ECO:0000256" key="18">
    <source>
        <dbReference type="ARBA" id="ARBA00023228"/>
    </source>
</evidence>
<evidence type="ECO:0000256" key="4">
    <source>
        <dbReference type="ARBA" id="ARBA00004613"/>
    </source>
</evidence>
<keyword evidence="7" id="KW-0121">Carboxypeptidase</keyword>
<evidence type="ECO:0000256" key="3">
    <source>
        <dbReference type="ARBA" id="ARBA00004555"/>
    </source>
</evidence>
<proteinExistence type="predicted"/>
<evidence type="ECO:0000256" key="9">
    <source>
        <dbReference type="ARBA" id="ARBA00022723"/>
    </source>
</evidence>
<dbReference type="PANTHER" id="PTHR12053:SF3">
    <property type="entry name" value="CARBOXYPEPTIDASE Q"/>
    <property type="match status" value="1"/>
</dbReference>
<dbReference type="GO" id="GO:0070573">
    <property type="term" value="F:metallodipeptidase activity"/>
    <property type="evidence" value="ECO:0007669"/>
    <property type="project" value="InterPro"/>
</dbReference>
<dbReference type="GO" id="GO:0004180">
    <property type="term" value="F:carboxypeptidase activity"/>
    <property type="evidence" value="ECO:0007669"/>
    <property type="project" value="UniProtKB-KW"/>
</dbReference>
<organism evidence="22 23">
    <name type="scientific">Flavisolibacter ginsenosidimutans</name>
    <dbReference type="NCBI Taxonomy" id="661481"/>
    <lineage>
        <taxon>Bacteria</taxon>
        <taxon>Pseudomonadati</taxon>
        <taxon>Bacteroidota</taxon>
        <taxon>Chitinophagia</taxon>
        <taxon>Chitinophagales</taxon>
        <taxon>Chitinophagaceae</taxon>
        <taxon>Flavisolibacter</taxon>
    </lineage>
</organism>
<protein>
    <recommendedName>
        <fullName evidence="5">Carboxypeptidase Q</fullName>
    </recommendedName>
    <alternativeName>
        <fullName evidence="20">Plasma glutamate carboxypeptidase</fullName>
    </alternativeName>
</protein>
<dbReference type="EMBL" id="CP042433">
    <property type="protein sequence ID" value="QEC54767.1"/>
    <property type="molecule type" value="Genomic_DNA"/>
</dbReference>
<accession>A0A5B8UDL0</accession>
<evidence type="ECO:0000256" key="12">
    <source>
        <dbReference type="ARBA" id="ARBA00022824"/>
    </source>
</evidence>
<feature type="domain" description="Peptidase M28" evidence="21">
    <location>
        <begin position="297"/>
        <end position="499"/>
    </location>
</feature>
<keyword evidence="23" id="KW-1185">Reference proteome</keyword>
<dbReference type="KEGG" id="fgg:FSB75_02245"/>
<dbReference type="CDD" id="cd08015">
    <property type="entry name" value="M28_like"/>
    <property type="match status" value="1"/>
</dbReference>
<dbReference type="GO" id="GO:0005576">
    <property type="term" value="C:extracellular region"/>
    <property type="evidence" value="ECO:0007669"/>
    <property type="project" value="UniProtKB-SubCell"/>
</dbReference>
<dbReference type="AlphaFoldDB" id="A0A5B8UDL0"/>
<keyword evidence="18" id="KW-0458">Lysosome</keyword>
<dbReference type="Gene3D" id="3.40.630.10">
    <property type="entry name" value="Zn peptidases"/>
    <property type="match status" value="2"/>
</dbReference>
<dbReference type="InterPro" id="IPR007484">
    <property type="entry name" value="Peptidase_M28"/>
</dbReference>
<keyword evidence="16" id="KW-0865">Zymogen</keyword>
<keyword evidence="8" id="KW-0645">Protease</keyword>
<evidence type="ECO:0000256" key="6">
    <source>
        <dbReference type="ARBA" id="ARBA00022525"/>
    </source>
</evidence>
<dbReference type="GO" id="GO:0046872">
    <property type="term" value="F:metal ion binding"/>
    <property type="evidence" value="ECO:0007669"/>
    <property type="project" value="UniProtKB-KW"/>
</dbReference>
<evidence type="ECO:0000256" key="20">
    <source>
        <dbReference type="ARBA" id="ARBA00033328"/>
    </source>
</evidence>
<dbReference type="Gene3D" id="3.50.30.30">
    <property type="match status" value="1"/>
</dbReference>
<dbReference type="OrthoDB" id="9769665at2"/>
<comment type="subunit">
    <text evidence="19">Homodimer. The monomeric form is inactive while the homodimer is active.</text>
</comment>
<evidence type="ECO:0000256" key="10">
    <source>
        <dbReference type="ARBA" id="ARBA00022729"/>
    </source>
</evidence>
<keyword evidence="12" id="KW-0256">Endoplasmic reticulum</keyword>
<keyword evidence="13" id="KW-0862">Zinc</keyword>